<dbReference type="AlphaFoldDB" id="A0AAN7YGP8"/>
<sequence>MPMKNSDDYITARAANPWTGLISPSVGSPTPKCRTPDTPSEALQLRRDVSPSPTPAARPTLSRANEGRKVSGGTLQRWRANANGWISEVELAAASPGGSHVVAGAELSNGRSSDAGDRFIINMPSAREPQPYPEISGRWLSESLHKPASQPPHQHHARAVTLAGPQRCMPWSRKSGEGIKPDVTAASFAPCTSPRTPKMRHTQDIEPEVLRTVHVPDNLHNISPPVPMPPLVLSRKPVGGYSLLRHQHNSQATAQNSSTSFNNFQQRDESPFDAPQNNHATFPADLSRLPPLRLVHPTMASQSHAQMASQQNIASQQRVCSLGCSRDQSPNSHCSQRCPQPSSRSISGTLFFDLQTHAGGGDTAHTSNHTRVTDFILHALRSTPTLFLQMSQYVHLPDLHALAALTSQHSPTPQQKIEGLKAALLLVSEVSAFLIAVSVVWRLSVAVAQVTAIVFWPLLVLIEAGRWVVSF</sequence>
<name>A0AAN7YGP8_9PEZI</name>
<comment type="caution">
    <text evidence="3">The sequence shown here is derived from an EMBL/GenBank/DDBJ whole genome shotgun (WGS) entry which is preliminary data.</text>
</comment>
<keyword evidence="2" id="KW-1133">Transmembrane helix</keyword>
<evidence type="ECO:0000256" key="1">
    <source>
        <dbReference type="SAM" id="MobiDB-lite"/>
    </source>
</evidence>
<accession>A0AAN7YGP8</accession>
<evidence type="ECO:0000313" key="3">
    <source>
        <dbReference type="EMBL" id="KAK5107756.1"/>
    </source>
</evidence>
<feature type="region of interest" description="Disordered" evidence="1">
    <location>
        <begin position="179"/>
        <end position="201"/>
    </location>
</feature>
<protein>
    <submittedName>
        <fullName evidence="3">Uncharacterized protein</fullName>
    </submittedName>
</protein>
<reference evidence="3" key="1">
    <citation type="submission" date="2023-08" db="EMBL/GenBank/DDBJ databases">
        <title>Black Yeasts Isolated from many extreme environments.</title>
        <authorList>
            <person name="Coleine C."/>
            <person name="Stajich J.E."/>
            <person name="Selbmann L."/>
        </authorList>
    </citation>
    <scope>NUCLEOTIDE SEQUENCE</scope>
    <source>
        <strain evidence="3">CCFEE 5401</strain>
    </source>
</reference>
<feature type="transmembrane region" description="Helical" evidence="2">
    <location>
        <begin position="422"/>
        <end position="441"/>
    </location>
</feature>
<organism evidence="3 4">
    <name type="scientific">Meristemomyces frigidus</name>
    <dbReference type="NCBI Taxonomy" id="1508187"/>
    <lineage>
        <taxon>Eukaryota</taxon>
        <taxon>Fungi</taxon>
        <taxon>Dikarya</taxon>
        <taxon>Ascomycota</taxon>
        <taxon>Pezizomycotina</taxon>
        <taxon>Dothideomycetes</taxon>
        <taxon>Dothideomycetidae</taxon>
        <taxon>Mycosphaerellales</taxon>
        <taxon>Teratosphaeriaceae</taxon>
        <taxon>Meristemomyces</taxon>
    </lineage>
</organism>
<keyword evidence="2" id="KW-0472">Membrane</keyword>
<evidence type="ECO:0000256" key="2">
    <source>
        <dbReference type="SAM" id="Phobius"/>
    </source>
</evidence>
<feature type="transmembrane region" description="Helical" evidence="2">
    <location>
        <begin position="447"/>
        <end position="469"/>
    </location>
</feature>
<evidence type="ECO:0000313" key="4">
    <source>
        <dbReference type="Proteomes" id="UP001310890"/>
    </source>
</evidence>
<dbReference type="Proteomes" id="UP001310890">
    <property type="component" value="Unassembled WGS sequence"/>
</dbReference>
<gene>
    <name evidence="3" type="ORF">LTR62_000680</name>
</gene>
<proteinExistence type="predicted"/>
<feature type="region of interest" description="Disordered" evidence="1">
    <location>
        <begin position="248"/>
        <end position="289"/>
    </location>
</feature>
<keyword evidence="2" id="KW-0812">Transmembrane</keyword>
<dbReference type="EMBL" id="JAVRRL010000107">
    <property type="protein sequence ID" value="KAK5107756.1"/>
    <property type="molecule type" value="Genomic_DNA"/>
</dbReference>
<feature type="compositionally biased region" description="Polar residues" evidence="1">
    <location>
        <begin position="249"/>
        <end position="265"/>
    </location>
</feature>
<feature type="region of interest" description="Disordered" evidence="1">
    <location>
        <begin position="21"/>
        <end position="72"/>
    </location>
</feature>